<dbReference type="PANTHER" id="PTHR22803">
    <property type="entry name" value="MANNOSE, PHOSPHOLIPASE, LECTIN RECEPTOR RELATED"/>
    <property type="match status" value="1"/>
</dbReference>
<dbReference type="Proteomes" id="UP001652741">
    <property type="component" value="Chromosome ssa03"/>
</dbReference>
<name>A0ABM3EGU0_SALSA</name>
<dbReference type="SMART" id="SM00034">
    <property type="entry name" value="CLECT"/>
    <property type="match status" value="1"/>
</dbReference>
<dbReference type="GeneID" id="123741582"/>
<feature type="region of interest" description="Disordered" evidence="1">
    <location>
        <begin position="17"/>
        <end position="70"/>
    </location>
</feature>
<accession>A0ABM3EGU0</accession>
<feature type="compositionally biased region" description="Polar residues" evidence="1">
    <location>
        <begin position="17"/>
        <end position="28"/>
    </location>
</feature>
<dbReference type="InterPro" id="IPR001304">
    <property type="entry name" value="C-type_lectin-like"/>
</dbReference>
<evidence type="ECO:0000256" key="1">
    <source>
        <dbReference type="SAM" id="MobiDB-lite"/>
    </source>
</evidence>
<dbReference type="PROSITE" id="PS50041">
    <property type="entry name" value="C_TYPE_LECTIN_2"/>
    <property type="match status" value="1"/>
</dbReference>
<dbReference type="InterPro" id="IPR016187">
    <property type="entry name" value="CTDL_fold"/>
</dbReference>
<dbReference type="SUPFAM" id="SSF56436">
    <property type="entry name" value="C-type lectin-like"/>
    <property type="match status" value="1"/>
</dbReference>
<evidence type="ECO:0000313" key="4">
    <source>
        <dbReference type="RefSeq" id="XP_045570296.1"/>
    </source>
</evidence>
<proteinExistence type="predicted"/>
<dbReference type="InterPro" id="IPR016186">
    <property type="entry name" value="C-type_lectin-like/link_sf"/>
</dbReference>
<evidence type="ECO:0000313" key="3">
    <source>
        <dbReference type="Proteomes" id="UP001652741"/>
    </source>
</evidence>
<organism evidence="3 4">
    <name type="scientific">Salmo salar</name>
    <name type="common">Atlantic salmon</name>
    <dbReference type="NCBI Taxonomy" id="8030"/>
    <lineage>
        <taxon>Eukaryota</taxon>
        <taxon>Metazoa</taxon>
        <taxon>Chordata</taxon>
        <taxon>Craniata</taxon>
        <taxon>Vertebrata</taxon>
        <taxon>Euteleostomi</taxon>
        <taxon>Actinopterygii</taxon>
        <taxon>Neopterygii</taxon>
        <taxon>Teleostei</taxon>
        <taxon>Protacanthopterygii</taxon>
        <taxon>Salmoniformes</taxon>
        <taxon>Salmonidae</taxon>
        <taxon>Salmoninae</taxon>
        <taxon>Salmo</taxon>
    </lineage>
</organism>
<reference evidence="4" key="1">
    <citation type="submission" date="2025-08" db="UniProtKB">
        <authorList>
            <consortium name="RefSeq"/>
        </authorList>
    </citation>
    <scope>IDENTIFICATION</scope>
</reference>
<dbReference type="InterPro" id="IPR050111">
    <property type="entry name" value="C-type_lectin/snaclec_domain"/>
</dbReference>
<sequence length="232" mass="25795">MIWCCPETLGLGVAGSSLVQPTAPTQGPTEKRQVSAPVHGFPTLTGASSSSVLRRPEPSAQTECRKDGGDLASIHNTEQHSLVMSQLGHEEADELWIGMNDIKMPQLFEWSDQSAVTFTRWDEAMPREGNCVLVRGEVRRKATQVDGRMVPEPGPRRAKQRLALCLPGPVPPTAPSQYPEECTQEEEEEEEFSFWNSPRFWLPFRGHCYSFVTNHAEWADASVFAEADPLCV</sequence>
<protein>
    <submittedName>
        <fullName evidence="4">Macrophage mannose receptor 1-like</fullName>
    </submittedName>
</protein>
<gene>
    <name evidence="4" type="primary">LOC123741582</name>
</gene>
<dbReference type="Pfam" id="PF00059">
    <property type="entry name" value="Lectin_C"/>
    <property type="match status" value="1"/>
</dbReference>
<feature type="domain" description="C-type lectin" evidence="2">
    <location>
        <begin position="60"/>
        <end position="135"/>
    </location>
</feature>
<dbReference type="RefSeq" id="XP_045570296.1">
    <property type="nucleotide sequence ID" value="XM_045714340.1"/>
</dbReference>
<evidence type="ECO:0000259" key="2">
    <source>
        <dbReference type="PROSITE" id="PS50041"/>
    </source>
</evidence>
<dbReference type="Gene3D" id="3.10.100.10">
    <property type="entry name" value="Mannose-Binding Protein A, subunit A"/>
    <property type="match status" value="1"/>
</dbReference>
<keyword evidence="3" id="KW-1185">Reference proteome</keyword>
<dbReference type="CDD" id="cd00037">
    <property type="entry name" value="CLECT"/>
    <property type="match status" value="1"/>
</dbReference>